<feature type="compositionally biased region" description="Acidic residues" evidence="1">
    <location>
        <begin position="673"/>
        <end position="694"/>
    </location>
</feature>
<dbReference type="GO" id="GO:0003677">
    <property type="term" value="F:DNA binding"/>
    <property type="evidence" value="ECO:0007669"/>
    <property type="project" value="InterPro"/>
</dbReference>
<protein>
    <recommendedName>
        <fullName evidence="2">Telomeric single stranded DNA binding POT1/Cdc13 domain-containing protein</fullName>
    </recommendedName>
</protein>
<dbReference type="InterPro" id="IPR012340">
    <property type="entry name" value="NA-bd_OB-fold"/>
</dbReference>
<dbReference type="GO" id="GO:0000781">
    <property type="term" value="C:chromosome, telomeric region"/>
    <property type="evidence" value="ECO:0007669"/>
    <property type="project" value="InterPro"/>
</dbReference>
<evidence type="ECO:0000259" key="2">
    <source>
        <dbReference type="SMART" id="SM00976"/>
    </source>
</evidence>
<feature type="compositionally biased region" description="Acidic residues" evidence="1">
    <location>
        <begin position="257"/>
        <end position="267"/>
    </location>
</feature>
<feature type="compositionally biased region" description="Basic and acidic residues" evidence="1">
    <location>
        <begin position="695"/>
        <end position="708"/>
    </location>
</feature>
<comment type="caution">
    <text evidence="3">The sequence shown here is derived from an EMBL/GenBank/DDBJ whole genome shotgun (WGS) entry which is preliminary data.</text>
</comment>
<feature type="compositionally biased region" description="Polar residues" evidence="1">
    <location>
        <begin position="526"/>
        <end position="557"/>
    </location>
</feature>
<feature type="compositionally biased region" description="Basic and acidic residues" evidence="1">
    <location>
        <begin position="645"/>
        <end position="654"/>
    </location>
</feature>
<reference evidence="3" key="1">
    <citation type="submission" date="2021-03" db="EMBL/GenBank/DDBJ databases">
        <title>Revisited historic fungal species revealed as producer of novel bioactive compounds through whole genome sequencing and comparative genomics.</title>
        <authorList>
            <person name="Vignolle G.A."/>
            <person name="Hochenegger N."/>
            <person name="Mach R.L."/>
            <person name="Mach-Aigner A.R."/>
            <person name="Javad Rahimi M."/>
            <person name="Salim K.A."/>
            <person name="Chan C.M."/>
            <person name="Lim L.B.L."/>
            <person name="Cai F."/>
            <person name="Druzhinina I.S."/>
            <person name="U'Ren J.M."/>
            <person name="Derntl C."/>
        </authorList>
    </citation>
    <scope>NUCLEOTIDE SEQUENCE</scope>
    <source>
        <strain evidence="3">TUCIM 5799</strain>
    </source>
</reference>
<dbReference type="OrthoDB" id="5363079at2759"/>
<feature type="compositionally biased region" description="Acidic residues" evidence="1">
    <location>
        <begin position="783"/>
        <end position="841"/>
    </location>
</feature>
<sequence length="1522" mass="164367">MADSSSDPSNKLEGATIPIAQLCPATPREKAVHGVVTIVWPYNSVKNLISFTLAEPEFRLRRLKGQARINFSGSTAKAISESGLGSGDKVQLQLEGVEFLPNETKARVPGAELEWQLNFSERVVLRVQLGDSGETKTIDIDHPAQPQPEPEPEIAAPPSPEPHVDLSSLDLPLPPPPTVISSTPAKSAAFSRLQDGEFESPAFKRARISYGSLFEEDIFEDDGGAKGRGRKRARFGQSIGSWRYTSQSPSPERSSPEGEEDVAGDIDEPTKSSPRPQMTDGACQTMELDLSEPPVRETAVEIPQVLQQPAQQANPFLNAGFVDQGHQTLPMSGWGSAAVVSQSPFASSGFLSSQEQAAPFGSGAGLGQGLGEAHQGWGSSSTAGQQTPYPELPLDSHQEHIAPTVEQPFATPAAYGFGGVVPGIPAEHAGEAGAAGPIDVSGNVESDHVHAEPLATMSYPVLPLEEPSLTGQASPAHPVAHVPAAFPFTKPGVPLAEETVTVPANPFAREGDVSFERAGINAGASSWASVNNKQAENQTTSRPSSDQLGSTDGQTPDSALVINESESEGDDGSLENQETGEAASSLPERAQHALSHTGADHLRERVPSPPGIREEGLEDEEQIDEDDVSDRYDDEYDEDDAGGDYDTRKYLRPLDDEDDGNDYDLRQHRLEPEFDDGEEEESYDEDEEEYDSDELGDRPEGFEGRPDMVGDVLSPSGPQRQPLPVQRQMMRLPTSAPVVIDLLSDSDDDAEAPPSRPVASSMPSGRALPLPSQPVVMSPEYGPESDEDEDNVDEEEDEDVEEEDAAEEDAEEEDAEEESDEVEEEEDVEGEEDETDEEVERELDQTQAFLRHQEEQLQVKDAYSDEEDASELEHEHEDDENDNAGTELREDDGEAGVNDGDIDPGPVAVQAAPILQSQDVPLADELNDQRQSPVLPLTIIEKEDVQMAEGAAEEEQLSPVDLVETDGPGLDHVDDEPAQPASQNSDHASQSQEKPAEPIDNAIVVASSPPATQSFQSQIIEEMDEFATQETDVVEGPQALTDQLPTPLDTQVVELQKMTVEKMEVDGEGEVIEESAEHQTSLIIEKVPEAEQPASAEEAHPLPEQTAVSPDRASAKSTVAHDDMMEISEQPEMPIDVSDPIVESHVDAGGEPVEGRLNDASSFVSQVDDEDAFQAISPEEDSHDVEDTTQEAALLTELVEHAPQEASNLKRHSRATSPELKQTPAKEAIEPVIVVESPERPQVLDPVSGDDTDDALDPSVRLAKAAVASKKGSRKREVTPEVHRPQTRSKSLQKSPTPEVADDSVQLAKASLNTPTKTEKADAKTVTSSPASSRVDEEPGSITASKLKLVRHLRDELPDCTTLKVLRQHMGKAVEVMAMAMMSPPDPQRAKGGPREYMMSFSITDHSIGPAGVAEVQLYRPHKESLPIVKAGDPVLLRNFTVVSLQGKGYGLRTNDGSSWAVFDAEDEPAQIKGPPVEYGESESTFAGHLREWFGLLDDKARHKLEKATQKIIETGKAKPSS</sequence>
<dbReference type="SMART" id="SM00976">
    <property type="entry name" value="Telo_bind"/>
    <property type="match status" value="1"/>
</dbReference>
<evidence type="ECO:0000256" key="1">
    <source>
        <dbReference type="SAM" id="MobiDB-lite"/>
    </source>
</evidence>
<feature type="region of interest" description="Disordered" evidence="1">
    <location>
        <begin position="134"/>
        <end position="168"/>
    </location>
</feature>
<gene>
    <name evidence="3" type="ORF">JX265_013341</name>
</gene>
<feature type="compositionally biased region" description="Polar residues" evidence="1">
    <location>
        <begin position="980"/>
        <end position="993"/>
    </location>
</feature>
<feature type="compositionally biased region" description="Polar residues" evidence="1">
    <location>
        <begin position="238"/>
        <end position="247"/>
    </location>
</feature>
<feature type="region of interest" description="Disordered" evidence="1">
    <location>
        <begin position="220"/>
        <end position="280"/>
    </location>
</feature>
<evidence type="ECO:0000313" key="3">
    <source>
        <dbReference type="EMBL" id="KAI1850778.1"/>
    </source>
</evidence>
<accession>A0A9P9W8T4</accession>
<feature type="compositionally biased region" description="Basic and acidic residues" evidence="1">
    <location>
        <begin position="663"/>
        <end position="672"/>
    </location>
</feature>
<feature type="region of interest" description="Disordered" evidence="1">
    <location>
        <begin position="526"/>
        <end position="1001"/>
    </location>
</feature>
<dbReference type="EMBL" id="JAFIMR010000068">
    <property type="protein sequence ID" value="KAI1850778.1"/>
    <property type="molecule type" value="Genomic_DNA"/>
</dbReference>
<organism evidence="3 4">
    <name type="scientific">Neoarthrinium moseri</name>
    <dbReference type="NCBI Taxonomy" id="1658444"/>
    <lineage>
        <taxon>Eukaryota</taxon>
        <taxon>Fungi</taxon>
        <taxon>Dikarya</taxon>
        <taxon>Ascomycota</taxon>
        <taxon>Pezizomycotina</taxon>
        <taxon>Sordariomycetes</taxon>
        <taxon>Xylariomycetidae</taxon>
        <taxon>Amphisphaeriales</taxon>
        <taxon>Apiosporaceae</taxon>
        <taxon>Neoarthrinium</taxon>
    </lineage>
</organism>
<feature type="compositionally biased region" description="Acidic residues" evidence="1">
    <location>
        <begin position="616"/>
        <end position="643"/>
    </location>
</feature>
<name>A0A9P9W8T4_9PEZI</name>
<feature type="region of interest" description="Disordered" evidence="1">
    <location>
        <begin position="1199"/>
        <end position="1340"/>
    </location>
</feature>
<evidence type="ECO:0000313" key="4">
    <source>
        <dbReference type="Proteomes" id="UP000829685"/>
    </source>
</evidence>
<feature type="region of interest" description="Disordered" evidence="1">
    <location>
        <begin position="1074"/>
        <end position="1118"/>
    </location>
</feature>
<dbReference type="Pfam" id="PF02765">
    <property type="entry name" value="POT1"/>
    <property type="match status" value="1"/>
</dbReference>
<feature type="compositionally biased region" description="Basic and acidic residues" evidence="1">
    <location>
        <begin position="1275"/>
        <end position="1284"/>
    </location>
</feature>
<feature type="domain" description="Telomeric single stranded DNA binding POT1/Cdc13" evidence="2">
    <location>
        <begin position="1360"/>
        <end position="1495"/>
    </location>
</feature>
<dbReference type="Gene3D" id="2.40.50.140">
    <property type="entry name" value="Nucleic acid-binding proteins"/>
    <property type="match status" value="1"/>
</dbReference>
<dbReference type="CDD" id="cd04497">
    <property type="entry name" value="hPOT1_OB1_like"/>
    <property type="match status" value="1"/>
</dbReference>
<feature type="compositionally biased region" description="Pro residues" evidence="1">
    <location>
        <begin position="145"/>
        <end position="161"/>
    </location>
</feature>
<dbReference type="Proteomes" id="UP000829685">
    <property type="component" value="Unassembled WGS sequence"/>
</dbReference>
<feature type="compositionally biased region" description="Acidic residues" evidence="1">
    <location>
        <begin position="864"/>
        <end position="882"/>
    </location>
</feature>
<dbReference type="SUPFAM" id="SSF50249">
    <property type="entry name" value="Nucleic acid-binding proteins"/>
    <property type="match status" value="1"/>
</dbReference>
<proteinExistence type="predicted"/>
<dbReference type="GO" id="GO:0000723">
    <property type="term" value="P:telomere maintenance"/>
    <property type="evidence" value="ECO:0007669"/>
    <property type="project" value="InterPro"/>
</dbReference>
<dbReference type="InterPro" id="IPR011564">
    <property type="entry name" value="Telomer_end-bd_POT1/Cdc13"/>
</dbReference>
<keyword evidence="4" id="KW-1185">Reference proteome</keyword>